<evidence type="ECO:0000313" key="2">
    <source>
        <dbReference type="Proteomes" id="UP000664169"/>
    </source>
</evidence>
<protein>
    <submittedName>
        <fullName evidence="1">Uncharacterized protein</fullName>
    </submittedName>
</protein>
<name>A0A8H3ICP7_9LECA</name>
<proteinExistence type="predicted"/>
<sequence length="152" mass="16861">MVRTSPYTRNVLAETIQDWLISSRARSEQQACIVNSQSLHKTNGARECEDGTSESKVDAWLHSQGRFTSKVPSLYYDSEDDNINVPAVLDLDKAQLATKESQACKIVIEDAGRFGTSELDGWDGMDGIEYYHCPAGKSEDCLRVSKSNECCS</sequence>
<organism evidence="1 2">
    <name type="scientific">Gomphillus americanus</name>
    <dbReference type="NCBI Taxonomy" id="1940652"/>
    <lineage>
        <taxon>Eukaryota</taxon>
        <taxon>Fungi</taxon>
        <taxon>Dikarya</taxon>
        <taxon>Ascomycota</taxon>
        <taxon>Pezizomycotina</taxon>
        <taxon>Lecanoromycetes</taxon>
        <taxon>OSLEUM clade</taxon>
        <taxon>Ostropomycetidae</taxon>
        <taxon>Ostropales</taxon>
        <taxon>Graphidaceae</taxon>
        <taxon>Gomphilloideae</taxon>
        <taxon>Gomphillus</taxon>
    </lineage>
</organism>
<comment type="caution">
    <text evidence="1">The sequence shown here is derived from an EMBL/GenBank/DDBJ whole genome shotgun (WGS) entry which is preliminary data.</text>
</comment>
<evidence type="ECO:0000313" key="1">
    <source>
        <dbReference type="EMBL" id="CAF9923227.1"/>
    </source>
</evidence>
<gene>
    <name evidence="1" type="ORF">GOMPHAMPRED_002779</name>
</gene>
<dbReference type="EMBL" id="CAJPDQ010000019">
    <property type="protein sequence ID" value="CAF9923227.1"/>
    <property type="molecule type" value="Genomic_DNA"/>
</dbReference>
<dbReference type="AlphaFoldDB" id="A0A8H3ICP7"/>
<keyword evidence="2" id="KW-1185">Reference proteome</keyword>
<reference evidence="1" key="1">
    <citation type="submission" date="2021-03" db="EMBL/GenBank/DDBJ databases">
        <authorList>
            <person name="Tagirdzhanova G."/>
        </authorList>
    </citation>
    <scope>NUCLEOTIDE SEQUENCE</scope>
</reference>
<accession>A0A8H3ICP7</accession>
<dbReference type="Proteomes" id="UP000664169">
    <property type="component" value="Unassembled WGS sequence"/>
</dbReference>